<evidence type="ECO:0000313" key="1">
    <source>
        <dbReference type="EMBL" id="KGE78251.1"/>
    </source>
</evidence>
<organism evidence="1 2">
    <name type="scientific">Halomonas salina</name>
    <dbReference type="NCBI Taxonomy" id="42565"/>
    <lineage>
        <taxon>Bacteria</taxon>
        <taxon>Pseudomonadati</taxon>
        <taxon>Pseudomonadota</taxon>
        <taxon>Gammaproteobacteria</taxon>
        <taxon>Oceanospirillales</taxon>
        <taxon>Halomonadaceae</taxon>
        <taxon>Halomonas</taxon>
    </lineage>
</organism>
<reference evidence="1 2" key="1">
    <citation type="submission" date="2014-06" db="EMBL/GenBank/DDBJ databases">
        <title>Draft genome sequence of an extremely salt tolerant bacteria Halomonas salina/CIFRI 1.</title>
        <authorList>
            <person name="Behera B.D."/>
            <person name="Meena D.K."/>
            <person name="Das P."/>
            <person name="Maharana J."/>
            <person name="Paria P."/>
            <person name="Sharma A.P."/>
            <person name="Shamsudheen K.V."/>
            <person name="Rijit J."/>
            <person name="Dixit V."/>
            <person name="Verma A."/>
            <person name="Scaria V."/>
            <person name="Sivasubbu S."/>
        </authorList>
    </citation>
    <scope>NUCLEOTIDE SEQUENCE [LARGE SCALE GENOMIC DNA]</scope>
    <source>
        <strain evidence="1 2">CIFRI 1</strain>
    </source>
</reference>
<name>A0ABR4WU53_9GAMM</name>
<gene>
    <name evidence="1" type="ORF">FP66_04430</name>
</gene>
<keyword evidence="2" id="KW-1185">Reference proteome</keyword>
<dbReference type="EMBL" id="JOKD01000020">
    <property type="protein sequence ID" value="KGE78251.1"/>
    <property type="molecule type" value="Genomic_DNA"/>
</dbReference>
<dbReference type="Proteomes" id="UP000029721">
    <property type="component" value="Unassembled WGS sequence"/>
</dbReference>
<protein>
    <submittedName>
        <fullName evidence="1">Uncharacterized protein</fullName>
    </submittedName>
</protein>
<dbReference type="RefSeq" id="WP_035595438.1">
    <property type="nucleotide sequence ID" value="NZ_JOKD01000020.1"/>
</dbReference>
<evidence type="ECO:0000313" key="2">
    <source>
        <dbReference type="Proteomes" id="UP000029721"/>
    </source>
</evidence>
<accession>A0ABR4WU53</accession>
<comment type="caution">
    <text evidence="1">The sequence shown here is derived from an EMBL/GenBank/DDBJ whole genome shotgun (WGS) entry which is preliminary data.</text>
</comment>
<sequence length="110" mass="11484">MSTLADKNAHQLIRNRVHDLTDLAAQIGENTSLCASAEQCGMSHLVMVTVYEPAGFAPPADDVQWTTLATLRAVLPKSGSGPQATTGALEDLEKIAAALRGLLKGVTPCA</sequence>
<proteinExistence type="predicted"/>